<evidence type="ECO:0000256" key="2">
    <source>
        <dbReference type="ARBA" id="ARBA00022448"/>
    </source>
</evidence>
<dbReference type="PROSITE" id="PS50928">
    <property type="entry name" value="ABC_TM1"/>
    <property type="match status" value="1"/>
</dbReference>
<evidence type="ECO:0000256" key="6">
    <source>
        <dbReference type="RuleBase" id="RU363032"/>
    </source>
</evidence>
<dbReference type="AlphaFoldDB" id="A0A367YQT3"/>
<dbReference type="GO" id="GO:0005886">
    <property type="term" value="C:plasma membrane"/>
    <property type="evidence" value="ECO:0007669"/>
    <property type="project" value="UniProtKB-SubCell"/>
</dbReference>
<feature type="transmembrane region" description="Helical" evidence="6">
    <location>
        <begin position="235"/>
        <end position="256"/>
    </location>
</feature>
<protein>
    <submittedName>
        <fullName evidence="9">ABC transporter permease</fullName>
    </submittedName>
</protein>
<dbReference type="InterPro" id="IPR051204">
    <property type="entry name" value="ABC_transp_perm/SBD"/>
</dbReference>
<comment type="caution">
    <text evidence="9">The sequence shown here is derived from an EMBL/GenBank/DDBJ whole genome shotgun (WGS) entry which is preliminary data.</text>
</comment>
<organism evidence="9 10">
    <name type="scientific">Desertihabitans brevis</name>
    <dbReference type="NCBI Taxonomy" id="2268447"/>
    <lineage>
        <taxon>Bacteria</taxon>
        <taxon>Bacillati</taxon>
        <taxon>Actinomycetota</taxon>
        <taxon>Actinomycetes</taxon>
        <taxon>Propionibacteriales</taxon>
        <taxon>Propionibacteriaceae</taxon>
        <taxon>Desertihabitans</taxon>
    </lineage>
</organism>
<evidence type="ECO:0000259" key="8">
    <source>
        <dbReference type="PROSITE" id="PS50928"/>
    </source>
</evidence>
<feature type="transmembrane region" description="Helical" evidence="6">
    <location>
        <begin position="83"/>
        <end position="104"/>
    </location>
</feature>
<keyword evidence="2 6" id="KW-0813">Transport</keyword>
<evidence type="ECO:0000256" key="7">
    <source>
        <dbReference type="SAM" id="MobiDB-lite"/>
    </source>
</evidence>
<dbReference type="EMBL" id="QOUI01000012">
    <property type="protein sequence ID" value="RCK68245.1"/>
    <property type="molecule type" value="Genomic_DNA"/>
</dbReference>
<keyword evidence="4 6" id="KW-1133">Transmembrane helix</keyword>
<comment type="similarity">
    <text evidence="6">Belongs to the binding-protein-dependent transport system permease family.</text>
</comment>
<proteinExistence type="inferred from homology"/>
<feature type="domain" description="ABC transmembrane type-1" evidence="8">
    <location>
        <begin position="79"/>
        <end position="260"/>
    </location>
</feature>
<reference evidence="9 10" key="1">
    <citation type="submission" date="2018-07" db="EMBL/GenBank/DDBJ databases">
        <title>Desertimonas flava gen. nov. sp. nov.</title>
        <authorList>
            <person name="Liu S."/>
        </authorList>
    </citation>
    <scope>NUCLEOTIDE SEQUENCE [LARGE SCALE GENOMIC DNA]</scope>
    <source>
        <strain evidence="9 10">16Sb5-5</strain>
    </source>
</reference>
<evidence type="ECO:0000313" key="9">
    <source>
        <dbReference type="EMBL" id="RCK68245.1"/>
    </source>
</evidence>
<comment type="subcellular location">
    <subcellularLocation>
        <location evidence="6">Cell membrane</location>
        <topology evidence="6">Multi-pass membrane protein</topology>
    </subcellularLocation>
    <subcellularLocation>
        <location evidence="1">Membrane</location>
        <topology evidence="1">Multi-pass membrane protein</topology>
    </subcellularLocation>
</comment>
<dbReference type="CDD" id="cd06261">
    <property type="entry name" value="TM_PBP2"/>
    <property type="match status" value="1"/>
</dbReference>
<dbReference type="Pfam" id="PF00528">
    <property type="entry name" value="BPD_transp_1"/>
    <property type="match status" value="1"/>
</dbReference>
<dbReference type="GO" id="GO:0055085">
    <property type="term" value="P:transmembrane transport"/>
    <property type="evidence" value="ECO:0007669"/>
    <property type="project" value="InterPro"/>
</dbReference>
<evidence type="ECO:0000256" key="4">
    <source>
        <dbReference type="ARBA" id="ARBA00022989"/>
    </source>
</evidence>
<gene>
    <name evidence="9" type="ORF">DT076_16475</name>
</gene>
<dbReference type="SUPFAM" id="SSF161098">
    <property type="entry name" value="MetI-like"/>
    <property type="match status" value="1"/>
</dbReference>
<feature type="region of interest" description="Disordered" evidence="7">
    <location>
        <begin position="1"/>
        <end position="29"/>
    </location>
</feature>
<dbReference type="InterPro" id="IPR035906">
    <property type="entry name" value="MetI-like_sf"/>
</dbReference>
<dbReference type="Proteomes" id="UP000252770">
    <property type="component" value="Unassembled WGS sequence"/>
</dbReference>
<sequence>MSSDTAITPPSRAGDVPPPAQGDGARSRRRVSRDDLGLLLGLPALCAVLLGGWALWRATADLDDIEARSLAWGLIVELFGEHLLLTALSAGAVILTAIPLGIALTRPAARRAAPAVVTVANFGQAAPAIGILILLAMWLGFGVPVAVLALSLYAFLPVLQNTIVGLQGVDQTLVEAARGMGMSRWSVLGRIELPLALPVIMAGVRTALVLAVGTAAFATFINAGGLGSVITTGLYLFRNSVLISGGLLIAVLALLVDWAGRVLELVATPKGMR</sequence>
<dbReference type="Gene3D" id="1.10.3720.10">
    <property type="entry name" value="MetI-like"/>
    <property type="match status" value="1"/>
</dbReference>
<evidence type="ECO:0000313" key="10">
    <source>
        <dbReference type="Proteomes" id="UP000252770"/>
    </source>
</evidence>
<evidence type="ECO:0000256" key="1">
    <source>
        <dbReference type="ARBA" id="ARBA00004141"/>
    </source>
</evidence>
<accession>A0A367YQT3</accession>
<evidence type="ECO:0000256" key="3">
    <source>
        <dbReference type="ARBA" id="ARBA00022692"/>
    </source>
</evidence>
<dbReference type="PANTHER" id="PTHR30177:SF4">
    <property type="entry name" value="OSMOPROTECTANT IMPORT PERMEASE PROTEIN OSMW"/>
    <property type="match status" value="1"/>
</dbReference>
<dbReference type="InterPro" id="IPR000515">
    <property type="entry name" value="MetI-like"/>
</dbReference>
<feature type="transmembrane region" description="Helical" evidence="6">
    <location>
        <begin position="195"/>
        <end position="223"/>
    </location>
</feature>
<dbReference type="GO" id="GO:0031460">
    <property type="term" value="P:glycine betaine transport"/>
    <property type="evidence" value="ECO:0007669"/>
    <property type="project" value="TreeGrafter"/>
</dbReference>
<dbReference type="RefSeq" id="WP_114127806.1">
    <property type="nucleotide sequence ID" value="NZ_QOUI01000012.1"/>
</dbReference>
<feature type="transmembrane region" description="Helical" evidence="6">
    <location>
        <begin position="125"/>
        <end position="156"/>
    </location>
</feature>
<dbReference type="PANTHER" id="PTHR30177">
    <property type="entry name" value="GLYCINE BETAINE/L-PROLINE TRANSPORT SYSTEM PERMEASE PROTEIN PROW"/>
    <property type="match status" value="1"/>
</dbReference>
<name>A0A367YQT3_9ACTN</name>
<evidence type="ECO:0000256" key="5">
    <source>
        <dbReference type="ARBA" id="ARBA00023136"/>
    </source>
</evidence>
<feature type="transmembrane region" description="Helical" evidence="6">
    <location>
        <begin position="36"/>
        <end position="56"/>
    </location>
</feature>
<keyword evidence="5 6" id="KW-0472">Membrane</keyword>
<keyword evidence="3 6" id="KW-0812">Transmembrane</keyword>
<keyword evidence="10" id="KW-1185">Reference proteome</keyword>